<keyword evidence="2" id="KW-1185">Reference proteome</keyword>
<evidence type="ECO:0000313" key="3">
    <source>
        <dbReference type="WBParaSite" id="ACRNAN_scaffold10715.g33143.t1"/>
    </source>
</evidence>
<feature type="region of interest" description="Disordered" evidence="1">
    <location>
        <begin position="1"/>
        <end position="22"/>
    </location>
</feature>
<evidence type="ECO:0000313" key="2">
    <source>
        <dbReference type="Proteomes" id="UP000887540"/>
    </source>
</evidence>
<sequence>MSKSHNPPSTPHRAQKNNRLQASPVLDEIQTVLENATAKALELLASAGQPIADLMKTLMPALSTAKEHLEKIYSEPTAEDVECRRSIVIAGIPEPTNVLLSELHQRDYATVSKIMDEIVESSSALVYHLNEKFMRLVQKAWELLHNRGGG</sequence>
<evidence type="ECO:0000256" key="1">
    <source>
        <dbReference type="SAM" id="MobiDB-lite"/>
    </source>
</evidence>
<proteinExistence type="predicted"/>
<protein>
    <submittedName>
        <fullName evidence="3">Uncharacterized protein</fullName>
    </submittedName>
</protein>
<dbReference type="WBParaSite" id="ACRNAN_scaffold10715.g33143.t1">
    <property type="protein sequence ID" value="ACRNAN_scaffold10715.g33143.t1"/>
    <property type="gene ID" value="ACRNAN_scaffold10715.g33143"/>
</dbReference>
<organism evidence="2 3">
    <name type="scientific">Acrobeloides nanus</name>
    <dbReference type="NCBI Taxonomy" id="290746"/>
    <lineage>
        <taxon>Eukaryota</taxon>
        <taxon>Metazoa</taxon>
        <taxon>Ecdysozoa</taxon>
        <taxon>Nematoda</taxon>
        <taxon>Chromadorea</taxon>
        <taxon>Rhabditida</taxon>
        <taxon>Tylenchina</taxon>
        <taxon>Cephalobomorpha</taxon>
        <taxon>Cephaloboidea</taxon>
        <taxon>Cephalobidae</taxon>
        <taxon>Acrobeloides</taxon>
    </lineage>
</organism>
<reference evidence="3" key="1">
    <citation type="submission" date="2022-11" db="UniProtKB">
        <authorList>
            <consortium name="WormBaseParasite"/>
        </authorList>
    </citation>
    <scope>IDENTIFICATION</scope>
</reference>
<dbReference type="Proteomes" id="UP000887540">
    <property type="component" value="Unplaced"/>
</dbReference>
<name>A0A914CHZ2_9BILA</name>
<dbReference type="AlphaFoldDB" id="A0A914CHZ2"/>
<accession>A0A914CHZ2</accession>